<evidence type="ECO:0000256" key="3">
    <source>
        <dbReference type="ARBA" id="ARBA00022694"/>
    </source>
</evidence>
<dbReference type="EMBL" id="DRMJ01000248">
    <property type="protein sequence ID" value="HHL42948.1"/>
    <property type="molecule type" value="Genomic_DNA"/>
</dbReference>
<comment type="catalytic activity">
    <reaction evidence="6">
        <text>uridine(746) in 23S rRNA = pseudouridine(746) in 23S rRNA</text>
        <dbReference type="Rhea" id="RHEA:42548"/>
        <dbReference type="Rhea" id="RHEA-COMP:10109"/>
        <dbReference type="Rhea" id="RHEA-COMP:10110"/>
        <dbReference type="ChEBI" id="CHEBI:65314"/>
        <dbReference type="ChEBI" id="CHEBI:65315"/>
        <dbReference type="EC" id="5.4.99.29"/>
    </reaction>
</comment>
<evidence type="ECO:0000256" key="9">
    <source>
        <dbReference type="RuleBase" id="RU362028"/>
    </source>
</evidence>
<name>A0A7C5M054_9PROT</name>
<evidence type="ECO:0000313" key="11">
    <source>
        <dbReference type="EMBL" id="HHL42948.1"/>
    </source>
</evidence>
<evidence type="ECO:0000256" key="4">
    <source>
        <dbReference type="ARBA" id="ARBA00023235"/>
    </source>
</evidence>
<evidence type="ECO:0000256" key="7">
    <source>
        <dbReference type="ARBA" id="ARBA00037305"/>
    </source>
</evidence>
<keyword evidence="4 9" id="KW-0413">Isomerase</keyword>
<dbReference type="InterPro" id="IPR006224">
    <property type="entry name" value="PsdUridine_synth_RluA-like_CS"/>
</dbReference>
<dbReference type="GO" id="GO:0008033">
    <property type="term" value="P:tRNA processing"/>
    <property type="evidence" value="ECO:0007669"/>
    <property type="project" value="UniProtKB-KW"/>
</dbReference>
<comment type="catalytic activity">
    <reaction evidence="5">
        <text>uridine(32) in tRNA = pseudouridine(32) in tRNA</text>
        <dbReference type="Rhea" id="RHEA:42544"/>
        <dbReference type="Rhea" id="RHEA-COMP:10107"/>
        <dbReference type="Rhea" id="RHEA-COMP:10108"/>
        <dbReference type="ChEBI" id="CHEBI:65314"/>
        <dbReference type="ChEBI" id="CHEBI:65315"/>
        <dbReference type="EC" id="5.4.99.28"/>
    </reaction>
</comment>
<comment type="similarity">
    <text evidence="1 9">Belongs to the pseudouridine synthase RluA family.</text>
</comment>
<evidence type="ECO:0000256" key="2">
    <source>
        <dbReference type="ARBA" id="ARBA00022552"/>
    </source>
</evidence>
<protein>
    <recommendedName>
        <fullName evidence="9">Pseudouridine synthase</fullName>
        <ecNumber evidence="9">5.4.99.-</ecNumber>
    </recommendedName>
</protein>
<proteinExistence type="inferred from homology"/>
<dbReference type="CDD" id="cd02869">
    <property type="entry name" value="PseudoU_synth_RluA_like"/>
    <property type="match status" value="1"/>
</dbReference>
<dbReference type="Pfam" id="PF00849">
    <property type="entry name" value="PseudoU_synth_2"/>
    <property type="match status" value="1"/>
</dbReference>
<dbReference type="GO" id="GO:0160142">
    <property type="term" value="F:23S rRNA pseudouridine(746) synthase activity"/>
    <property type="evidence" value="ECO:0007669"/>
    <property type="project" value="UniProtKB-EC"/>
</dbReference>
<evidence type="ECO:0000256" key="1">
    <source>
        <dbReference type="ARBA" id="ARBA00010876"/>
    </source>
</evidence>
<dbReference type="GO" id="GO:0160151">
    <property type="term" value="F:tRNA pseudouridine(32) synthase activity"/>
    <property type="evidence" value="ECO:0007669"/>
    <property type="project" value="UniProtKB-EC"/>
</dbReference>
<gene>
    <name evidence="11" type="ORF">ENJ42_04960</name>
</gene>
<feature type="domain" description="Pseudouridine synthase RsuA/RluA-like" evidence="10">
    <location>
        <begin position="29"/>
        <end position="175"/>
    </location>
</feature>
<comment type="caution">
    <text evidence="11">The sequence shown here is derived from an EMBL/GenBank/DDBJ whole genome shotgun (WGS) entry which is preliminary data.</text>
</comment>
<keyword evidence="3" id="KW-0819">tRNA processing</keyword>
<organism evidence="11">
    <name type="scientific">Hellea balneolensis</name>
    <dbReference type="NCBI Taxonomy" id="287478"/>
    <lineage>
        <taxon>Bacteria</taxon>
        <taxon>Pseudomonadati</taxon>
        <taxon>Pseudomonadota</taxon>
        <taxon>Alphaproteobacteria</taxon>
        <taxon>Maricaulales</taxon>
        <taxon>Robiginitomaculaceae</taxon>
        <taxon>Hellea</taxon>
    </lineage>
</organism>
<dbReference type="InterPro" id="IPR006145">
    <property type="entry name" value="PsdUridine_synth_RsuA/RluA"/>
</dbReference>
<dbReference type="InterPro" id="IPR020103">
    <property type="entry name" value="PsdUridine_synth_cat_dom_sf"/>
</dbReference>
<dbReference type="GO" id="GO:0003723">
    <property type="term" value="F:RNA binding"/>
    <property type="evidence" value="ECO:0007669"/>
    <property type="project" value="InterPro"/>
</dbReference>
<evidence type="ECO:0000256" key="8">
    <source>
        <dbReference type="PIRSR" id="PIRSR606225-1"/>
    </source>
</evidence>
<comment type="function">
    <text evidence="9">Responsible for synthesis of pseudouridine from uracil.</text>
</comment>
<dbReference type="InterPro" id="IPR006225">
    <property type="entry name" value="PsdUridine_synth_RluC/D"/>
</dbReference>
<dbReference type="InterPro" id="IPR050188">
    <property type="entry name" value="RluA_PseudoU_synthase"/>
</dbReference>
<evidence type="ECO:0000259" key="10">
    <source>
        <dbReference type="Pfam" id="PF00849"/>
    </source>
</evidence>
<keyword evidence="2" id="KW-0698">rRNA processing</keyword>
<dbReference type="PROSITE" id="PS01129">
    <property type="entry name" value="PSI_RLU"/>
    <property type="match status" value="1"/>
</dbReference>
<sequence>MSSLKPSKARPFTYNPPSGLPEILYEDEHLLVVNKPAGLLSVPGKATDHKDCLESRLQNYCQSVRIVHRLDMATSGVMMLAKTASAHRHLGLQFERRHTRKTYIAVVAGHVSGPSGRIDIPLICDWPNRPLQMVDFEHGKRAITDWEIVEIKSEITRLRLYPLSGRSHQLRVHMLAIGHPILGDALYAPQEIYAASNRLCLHAESLEFRHPEGGAVHRFDAPCLF</sequence>
<comment type="catalytic activity">
    <reaction evidence="9">
        <text>a uridine in RNA = a pseudouridine in RNA</text>
        <dbReference type="Rhea" id="RHEA:48348"/>
        <dbReference type="Rhea" id="RHEA-COMP:12068"/>
        <dbReference type="Rhea" id="RHEA-COMP:12069"/>
        <dbReference type="ChEBI" id="CHEBI:65314"/>
        <dbReference type="ChEBI" id="CHEBI:65315"/>
    </reaction>
</comment>
<dbReference type="Proteomes" id="UP000885830">
    <property type="component" value="Unassembled WGS sequence"/>
</dbReference>
<feature type="active site" evidence="8">
    <location>
        <position position="71"/>
    </location>
</feature>
<accession>A0A7C5M054</accession>
<dbReference type="Gene3D" id="3.30.2350.10">
    <property type="entry name" value="Pseudouridine synthase"/>
    <property type="match status" value="1"/>
</dbReference>
<evidence type="ECO:0000256" key="6">
    <source>
        <dbReference type="ARBA" id="ARBA00036916"/>
    </source>
</evidence>
<comment type="function">
    <text evidence="7">Dual specificity enzyme that catalyzes the synthesis of pseudouridine from uracil-746 in 23S ribosomal RNA and from uracil-32 in the anticodon stem and loop of transfer RNAs.</text>
</comment>
<dbReference type="EC" id="5.4.99.-" evidence="9"/>
<reference evidence="11" key="1">
    <citation type="journal article" date="2020" name="mSystems">
        <title>Genome- and Community-Level Interaction Insights into Carbon Utilization and Element Cycling Functions of Hydrothermarchaeota in Hydrothermal Sediment.</title>
        <authorList>
            <person name="Zhou Z."/>
            <person name="Liu Y."/>
            <person name="Xu W."/>
            <person name="Pan J."/>
            <person name="Luo Z.H."/>
            <person name="Li M."/>
        </authorList>
    </citation>
    <scope>NUCLEOTIDE SEQUENCE [LARGE SCALE GENOMIC DNA]</scope>
    <source>
        <strain evidence="11">HyVt-485</strain>
    </source>
</reference>
<evidence type="ECO:0000256" key="5">
    <source>
        <dbReference type="ARBA" id="ARBA00036184"/>
    </source>
</evidence>
<dbReference type="AlphaFoldDB" id="A0A7C5M054"/>
<dbReference type="NCBIfam" id="TIGR00005">
    <property type="entry name" value="rluA_subfam"/>
    <property type="match status" value="1"/>
</dbReference>
<dbReference type="SUPFAM" id="SSF55120">
    <property type="entry name" value="Pseudouridine synthase"/>
    <property type="match status" value="1"/>
</dbReference>
<dbReference type="PANTHER" id="PTHR21600">
    <property type="entry name" value="MITOCHONDRIAL RNA PSEUDOURIDINE SYNTHASE"/>
    <property type="match status" value="1"/>
</dbReference>
<dbReference type="GO" id="GO:0000455">
    <property type="term" value="P:enzyme-directed rRNA pseudouridine synthesis"/>
    <property type="evidence" value="ECO:0007669"/>
    <property type="project" value="TreeGrafter"/>
</dbReference>
<dbReference type="PANTHER" id="PTHR21600:SF91">
    <property type="entry name" value="DUAL-SPECIFICITY RNA PSEUDOURIDINE SYNTHASE RLUA"/>
    <property type="match status" value="1"/>
</dbReference>